<dbReference type="Pfam" id="PF00990">
    <property type="entry name" value="GGDEF"/>
    <property type="match status" value="1"/>
</dbReference>
<dbReference type="RefSeq" id="WP_126827574.1">
    <property type="nucleotide sequence ID" value="NZ_PIQG01000003.1"/>
</dbReference>
<dbReference type="Proteomes" id="UP000288279">
    <property type="component" value="Unassembled WGS sequence"/>
</dbReference>
<name>A0A432ZFD8_9GAMM</name>
<dbReference type="InterPro" id="IPR050706">
    <property type="entry name" value="Cyclic-di-GMP_PDE-like"/>
</dbReference>
<reference evidence="3 4" key="1">
    <citation type="journal article" date="2011" name="Front. Microbiol.">
        <title>Genomic signatures of strain selection and enhancement in Bacillus atrophaeus var. globigii, a historical biowarfare simulant.</title>
        <authorList>
            <person name="Gibbons H.S."/>
            <person name="Broomall S.M."/>
            <person name="McNew L.A."/>
            <person name="Daligault H."/>
            <person name="Chapman C."/>
            <person name="Bruce D."/>
            <person name="Karavis M."/>
            <person name="Krepps M."/>
            <person name="McGregor P.A."/>
            <person name="Hong C."/>
            <person name="Park K.H."/>
            <person name="Akmal A."/>
            <person name="Feldman A."/>
            <person name="Lin J.S."/>
            <person name="Chang W.E."/>
            <person name="Higgs B.W."/>
            <person name="Demirev P."/>
            <person name="Lindquist J."/>
            <person name="Liem A."/>
            <person name="Fochler E."/>
            <person name="Read T.D."/>
            <person name="Tapia R."/>
            <person name="Johnson S."/>
            <person name="Bishop-Lilly K.A."/>
            <person name="Detter C."/>
            <person name="Han C."/>
            <person name="Sozhamannan S."/>
            <person name="Rosenzweig C.N."/>
            <person name="Skowronski E.W."/>
        </authorList>
    </citation>
    <scope>NUCLEOTIDE SEQUENCE [LARGE SCALE GENOMIC DNA]</scope>
    <source>
        <strain evidence="3 4">PIT1</strain>
    </source>
</reference>
<evidence type="ECO:0000259" key="1">
    <source>
        <dbReference type="PROSITE" id="PS50883"/>
    </source>
</evidence>
<dbReference type="GO" id="GO:0071111">
    <property type="term" value="F:cyclic-guanylate-specific phosphodiesterase activity"/>
    <property type="evidence" value="ECO:0007669"/>
    <property type="project" value="InterPro"/>
</dbReference>
<dbReference type="OrthoDB" id="9804951at2"/>
<dbReference type="CDD" id="cd01948">
    <property type="entry name" value="EAL"/>
    <property type="match status" value="1"/>
</dbReference>
<dbReference type="Gene3D" id="3.30.70.270">
    <property type="match status" value="1"/>
</dbReference>
<dbReference type="Pfam" id="PF00563">
    <property type="entry name" value="EAL"/>
    <property type="match status" value="1"/>
</dbReference>
<dbReference type="PROSITE" id="PS50887">
    <property type="entry name" value="GGDEF"/>
    <property type="match status" value="1"/>
</dbReference>
<feature type="domain" description="GGDEF" evidence="2">
    <location>
        <begin position="20"/>
        <end position="150"/>
    </location>
</feature>
<sequence>MFKDFYDAITDIFQRNSGHSEILLCIANLDNFSAVNARFGEAFGDIALQTIAAELRRTAEQHNGTVYTGGDQFYLAFSGADASFDTLQLFEALFQQPFTVEGRKLHISAAIGACYTNLDTNTPDKILRNALQACIEAKKQGGDQSVIYDDESEQLHKQKLKLIQQVSEAIDKGHMTLYLQPKVTTQSRKLVGFEALLRWHHPDRGVIPPGDFLPQVAGSYADRELGCFVVEQAIAILQQQLANYPELSLSINVSPKQLCDLSFLHRVQELAKAHPELMQSLSLEILETESFENMQVIREFLHAYHACGVRLSLDDFGTGFASIGQLTILPLDEVKIDRMFVRNIHNNDIHKKVVQIAVMLAQELNLETVAEGVESADEIATLEELGVSVLQGYYYAKPFPLDQAESWIQKFNAG</sequence>
<evidence type="ECO:0008006" key="5">
    <source>
        <dbReference type="Google" id="ProtNLM"/>
    </source>
</evidence>
<dbReference type="InterPro" id="IPR043128">
    <property type="entry name" value="Rev_trsase/Diguanyl_cyclase"/>
</dbReference>
<feature type="domain" description="EAL" evidence="1">
    <location>
        <begin position="159"/>
        <end position="412"/>
    </location>
</feature>
<comment type="caution">
    <text evidence="3">The sequence shown here is derived from an EMBL/GenBank/DDBJ whole genome shotgun (WGS) entry which is preliminary data.</text>
</comment>
<dbReference type="SUPFAM" id="SSF55073">
    <property type="entry name" value="Nucleotide cyclase"/>
    <property type="match status" value="1"/>
</dbReference>
<protein>
    <recommendedName>
        <fullName evidence="5">Bifunctional diguanylate cyclase/phosphodiesterase</fullName>
    </recommendedName>
</protein>
<dbReference type="InterPro" id="IPR035919">
    <property type="entry name" value="EAL_sf"/>
</dbReference>
<dbReference type="SMART" id="SM00052">
    <property type="entry name" value="EAL"/>
    <property type="match status" value="1"/>
</dbReference>
<dbReference type="PANTHER" id="PTHR33121">
    <property type="entry name" value="CYCLIC DI-GMP PHOSPHODIESTERASE PDEF"/>
    <property type="match status" value="1"/>
</dbReference>
<dbReference type="InterPro" id="IPR001633">
    <property type="entry name" value="EAL_dom"/>
</dbReference>
<dbReference type="InterPro" id="IPR000160">
    <property type="entry name" value="GGDEF_dom"/>
</dbReference>
<dbReference type="CDD" id="cd01949">
    <property type="entry name" value="GGDEF"/>
    <property type="match status" value="1"/>
</dbReference>
<evidence type="ECO:0000259" key="2">
    <source>
        <dbReference type="PROSITE" id="PS50887"/>
    </source>
</evidence>
<dbReference type="SUPFAM" id="SSF141868">
    <property type="entry name" value="EAL domain-like"/>
    <property type="match status" value="1"/>
</dbReference>
<keyword evidence="4" id="KW-1185">Reference proteome</keyword>
<organism evidence="3 4">
    <name type="scientific">Pseudidiomarina taiwanensis</name>
    <dbReference type="NCBI Taxonomy" id="337250"/>
    <lineage>
        <taxon>Bacteria</taxon>
        <taxon>Pseudomonadati</taxon>
        <taxon>Pseudomonadota</taxon>
        <taxon>Gammaproteobacteria</taxon>
        <taxon>Alteromonadales</taxon>
        <taxon>Idiomarinaceae</taxon>
        <taxon>Pseudidiomarina</taxon>
    </lineage>
</organism>
<dbReference type="PROSITE" id="PS50883">
    <property type="entry name" value="EAL"/>
    <property type="match status" value="1"/>
</dbReference>
<evidence type="ECO:0000313" key="4">
    <source>
        <dbReference type="Proteomes" id="UP000288279"/>
    </source>
</evidence>
<dbReference type="InterPro" id="IPR029787">
    <property type="entry name" value="Nucleotide_cyclase"/>
</dbReference>
<dbReference type="SMART" id="SM00267">
    <property type="entry name" value="GGDEF"/>
    <property type="match status" value="1"/>
</dbReference>
<accession>A0A432ZFD8</accession>
<dbReference type="NCBIfam" id="TIGR00254">
    <property type="entry name" value="GGDEF"/>
    <property type="match status" value="1"/>
</dbReference>
<gene>
    <name evidence="3" type="ORF">CWI83_07140</name>
</gene>
<dbReference type="EMBL" id="PIQG01000003">
    <property type="protein sequence ID" value="RUO76695.1"/>
    <property type="molecule type" value="Genomic_DNA"/>
</dbReference>
<dbReference type="PANTHER" id="PTHR33121:SF70">
    <property type="entry name" value="SIGNALING PROTEIN YKOW"/>
    <property type="match status" value="1"/>
</dbReference>
<proteinExistence type="predicted"/>
<evidence type="ECO:0000313" key="3">
    <source>
        <dbReference type="EMBL" id="RUO76695.1"/>
    </source>
</evidence>
<dbReference type="AlphaFoldDB" id="A0A432ZFD8"/>
<dbReference type="Gene3D" id="3.20.20.450">
    <property type="entry name" value="EAL domain"/>
    <property type="match status" value="1"/>
</dbReference>